<dbReference type="RefSeq" id="WP_204023048.1">
    <property type="nucleotide sequence ID" value="NZ_BOOW01000010.1"/>
</dbReference>
<keyword evidence="4" id="KW-1185">Reference proteome</keyword>
<accession>A0A919V612</accession>
<feature type="region of interest" description="Disordered" evidence="1">
    <location>
        <begin position="355"/>
        <end position="413"/>
    </location>
</feature>
<dbReference type="InterPro" id="IPR038740">
    <property type="entry name" value="BioF2-like_GNAT_dom"/>
</dbReference>
<reference evidence="3" key="1">
    <citation type="submission" date="2021-01" db="EMBL/GenBank/DDBJ databases">
        <title>Whole genome shotgun sequence of Sinosporangium siamense NBRC 109515.</title>
        <authorList>
            <person name="Komaki H."/>
            <person name="Tamura T."/>
        </authorList>
    </citation>
    <scope>NUCLEOTIDE SEQUENCE</scope>
    <source>
        <strain evidence="3">NBRC 109515</strain>
    </source>
</reference>
<evidence type="ECO:0000259" key="2">
    <source>
        <dbReference type="Pfam" id="PF13480"/>
    </source>
</evidence>
<dbReference type="InterPro" id="IPR016181">
    <property type="entry name" value="Acyl_CoA_acyltransferase"/>
</dbReference>
<evidence type="ECO:0000256" key="1">
    <source>
        <dbReference type="SAM" id="MobiDB-lite"/>
    </source>
</evidence>
<dbReference type="AlphaFoldDB" id="A0A919V612"/>
<evidence type="ECO:0000313" key="3">
    <source>
        <dbReference type="EMBL" id="GII91486.1"/>
    </source>
</evidence>
<organism evidence="3 4">
    <name type="scientific">Sinosporangium siamense</name>
    <dbReference type="NCBI Taxonomy" id="1367973"/>
    <lineage>
        <taxon>Bacteria</taxon>
        <taxon>Bacillati</taxon>
        <taxon>Actinomycetota</taxon>
        <taxon>Actinomycetes</taxon>
        <taxon>Streptosporangiales</taxon>
        <taxon>Streptosporangiaceae</taxon>
        <taxon>Sinosporangium</taxon>
    </lineage>
</organism>
<dbReference type="Gene3D" id="3.40.630.30">
    <property type="match status" value="1"/>
</dbReference>
<gene>
    <name evidence="3" type="ORF">Ssi02_17170</name>
</gene>
<feature type="compositionally biased region" description="Polar residues" evidence="1">
    <location>
        <begin position="358"/>
        <end position="369"/>
    </location>
</feature>
<feature type="domain" description="BioF2-like acetyltransferase" evidence="2">
    <location>
        <begin position="153"/>
        <end position="296"/>
    </location>
</feature>
<dbReference type="EMBL" id="BOOW01000010">
    <property type="protein sequence ID" value="GII91486.1"/>
    <property type="molecule type" value="Genomic_DNA"/>
</dbReference>
<sequence length="413" mass="45917">MRITVVRPGELGPAEAARWRELQQSSSSLDNPFLSVEFTQVMGELRSYVNVAVIEDEGKIAGFFPFERHKFGVGKPLGGFLTTWHGVIANPALRLPARVLMRACRMSVFDFDHMVSDQATFTPYRSSAHPVPIMDLSAGFEPYIAQVRANSSKNYKTVRYKERKLAREVGALHFDWCSGEVGTLRTLTGWKSDQYRRTGRTDRFAQPWIVELVERLQASDSPHFGGVLTMIYADGEPVAGHFGLRTATTLVGWFPAYNTAYLKYSPGIVHHLHMAEHAASAGLHRIDMGRGGKQYKNWLKNGDLEVIAGRVVRPSAAAAVHFLSRAPLSRARDVVTSRPSLYRAADRLLKGFGRLRTSGRSSHSNQMDRQTPDVMRTCSGSPHTNGRSNGHLPDLAGTNLLVPTRETRENSSL</sequence>
<comment type="caution">
    <text evidence="3">The sequence shown here is derived from an EMBL/GenBank/DDBJ whole genome shotgun (WGS) entry which is preliminary data.</text>
</comment>
<dbReference type="Pfam" id="PF13480">
    <property type="entry name" value="Acetyltransf_6"/>
    <property type="match status" value="1"/>
</dbReference>
<name>A0A919V612_9ACTN</name>
<dbReference type="Proteomes" id="UP000606172">
    <property type="component" value="Unassembled WGS sequence"/>
</dbReference>
<feature type="compositionally biased region" description="Polar residues" evidence="1">
    <location>
        <begin position="378"/>
        <end position="388"/>
    </location>
</feature>
<dbReference type="SUPFAM" id="SSF55729">
    <property type="entry name" value="Acyl-CoA N-acyltransferases (Nat)"/>
    <property type="match status" value="1"/>
</dbReference>
<protein>
    <recommendedName>
        <fullName evidence="2">BioF2-like acetyltransferase domain-containing protein</fullName>
    </recommendedName>
</protein>
<proteinExistence type="predicted"/>
<evidence type="ECO:0000313" key="4">
    <source>
        <dbReference type="Proteomes" id="UP000606172"/>
    </source>
</evidence>